<sequence length="190" mass="20517">MAVGDKSDKKAIKALLDLASAKALTLFQAIIANIAALEHLEHSRCRVYPQDIEAVATLIAAAEADSFGDWIEIIPEDTVDFDYEVVGLIIETANATTAYLIQLGFSLAALTDPVTSQILGERRTNLPTPVNKATELLDYYSQNCPANSKLWGRVKSASGAADQLGVSVVVTRHVEITNPIPKLATWPWAV</sequence>
<dbReference type="EMBL" id="BARW01008210">
    <property type="protein sequence ID" value="GAI81782.1"/>
    <property type="molecule type" value="Genomic_DNA"/>
</dbReference>
<comment type="caution">
    <text evidence="1">The sequence shown here is derived from an EMBL/GenBank/DDBJ whole genome shotgun (WGS) entry which is preliminary data.</text>
</comment>
<reference evidence="1" key="1">
    <citation type="journal article" date="2014" name="Front. Microbiol.">
        <title>High frequency of phylogenetically diverse reductive dehalogenase-homologous genes in deep subseafloor sedimentary metagenomes.</title>
        <authorList>
            <person name="Kawai M."/>
            <person name="Futagami T."/>
            <person name="Toyoda A."/>
            <person name="Takaki Y."/>
            <person name="Nishi S."/>
            <person name="Hori S."/>
            <person name="Arai W."/>
            <person name="Tsubouchi T."/>
            <person name="Morono Y."/>
            <person name="Uchiyama I."/>
            <person name="Ito T."/>
            <person name="Fujiyama A."/>
            <person name="Inagaki F."/>
            <person name="Takami H."/>
        </authorList>
    </citation>
    <scope>NUCLEOTIDE SEQUENCE</scope>
    <source>
        <strain evidence="1">Expedition CK06-06</strain>
    </source>
</reference>
<name>X1RLY6_9ZZZZ</name>
<proteinExistence type="predicted"/>
<dbReference type="AlphaFoldDB" id="X1RLY6"/>
<evidence type="ECO:0000313" key="1">
    <source>
        <dbReference type="EMBL" id="GAI81782.1"/>
    </source>
</evidence>
<protein>
    <submittedName>
        <fullName evidence="1">Uncharacterized protein</fullName>
    </submittedName>
</protein>
<accession>X1RLY6</accession>
<gene>
    <name evidence="1" type="ORF">S12H4_16904</name>
</gene>
<organism evidence="1">
    <name type="scientific">marine sediment metagenome</name>
    <dbReference type="NCBI Taxonomy" id="412755"/>
    <lineage>
        <taxon>unclassified sequences</taxon>
        <taxon>metagenomes</taxon>
        <taxon>ecological metagenomes</taxon>
    </lineage>
</organism>